<dbReference type="PROSITE" id="PS01122">
    <property type="entry name" value="CASPASE_CYS"/>
    <property type="match status" value="1"/>
</dbReference>
<dbReference type="EMBL" id="CAKKLH010000292">
    <property type="protein sequence ID" value="CAH0109370.1"/>
    <property type="molecule type" value="Genomic_DNA"/>
</dbReference>
<dbReference type="PANTHER" id="PTHR48169">
    <property type="entry name" value="DED DOMAIN-CONTAINING PROTEIN"/>
    <property type="match status" value="1"/>
</dbReference>
<evidence type="ECO:0000256" key="2">
    <source>
        <dbReference type="ARBA" id="ARBA00022703"/>
    </source>
</evidence>
<evidence type="ECO:0000259" key="5">
    <source>
        <dbReference type="PROSITE" id="PS50208"/>
    </source>
</evidence>
<name>A0A8J2RXV8_9CRUS</name>
<accession>A0A8J2RXV8</accession>
<dbReference type="Gene3D" id="3.40.50.1460">
    <property type="match status" value="1"/>
</dbReference>
<evidence type="ECO:0000313" key="7">
    <source>
        <dbReference type="Proteomes" id="UP000789390"/>
    </source>
</evidence>
<dbReference type="InterPro" id="IPR029030">
    <property type="entry name" value="Caspase-like_dom_sf"/>
</dbReference>
<feature type="domain" description="Caspase family p20" evidence="5">
    <location>
        <begin position="221"/>
        <end position="355"/>
    </location>
</feature>
<dbReference type="GO" id="GO:0043067">
    <property type="term" value="P:regulation of programmed cell death"/>
    <property type="evidence" value="ECO:0007669"/>
    <property type="project" value="UniProtKB-ARBA"/>
</dbReference>
<feature type="domain" description="Caspase family p10" evidence="4">
    <location>
        <begin position="368"/>
        <end position="457"/>
    </location>
</feature>
<dbReference type="InterPro" id="IPR015917">
    <property type="entry name" value="Pept_C14A"/>
</dbReference>
<dbReference type="InterPro" id="IPR033139">
    <property type="entry name" value="Caspase_cys_AS"/>
</dbReference>
<dbReference type="GO" id="GO:0006915">
    <property type="term" value="P:apoptotic process"/>
    <property type="evidence" value="ECO:0007669"/>
    <property type="project" value="UniProtKB-KW"/>
</dbReference>
<evidence type="ECO:0000256" key="3">
    <source>
        <dbReference type="RuleBase" id="RU003971"/>
    </source>
</evidence>
<dbReference type="OrthoDB" id="6097640at2759"/>
<organism evidence="6 7">
    <name type="scientific">Daphnia galeata</name>
    <dbReference type="NCBI Taxonomy" id="27404"/>
    <lineage>
        <taxon>Eukaryota</taxon>
        <taxon>Metazoa</taxon>
        <taxon>Ecdysozoa</taxon>
        <taxon>Arthropoda</taxon>
        <taxon>Crustacea</taxon>
        <taxon>Branchiopoda</taxon>
        <taxon>Diplostraca</taxon>
        <taxon>Cladocera</taxon>
        <taxon>Anomopoda</taxon>
        <taxon>Daphniidae</taxon>
        <taxon>Daphnia</taxon>
    </lineage>
</organism>
<sequence>MFDSVESDATLLLDDFQSPQGKIADSLSLIENTLEWYDHISCAFLLYDDPHEALEKISTLRESYNNKTQWRQIVLTPLFQSENLKSSHSSNLSEKLGEVLFLVKHYGLLNMLEIAVNSAANIDPLRLKLFEMIDQMGEEQATLWAEQMSSEKGFPKNDSSWCLEMHCLRWIEEGKLSKEQDLSSVLISVADPNTPEIPRPPVESNFQLPNTSADPSTFKISRGLCVIFNQMRFYVNQDHVHPEARENLAYRYGSDADRDKLSETFRMLGHDVEIYENLNRENLLRTIEEISKYDFKLYDGFVMCFLTHGERGILFSADSLPIELDKIKSYFNGDNCPYLFEKPKLFFLQACQGQENQRRICYDEIQHDSYVRPSISNFFEAWATVPGFLSYRSTFKGAVFVRELCHVLQMYAHMPNYGLLDLTTKVNDRVSRWETPGFKVQMPCLVSSLTRGVHFKRNEEKFIEAVVDQLERELMDLAIMSATRYMWKKDPGTLQRTMNTWRT</sequence>
<dbReference type="InterPro" id="IPR056259">
    <property type="entry name" value="Dredd_N"/>
</dbReference>
<gene>
    <name evidence="6" type="ORF">DGAL_LOCUS12847</name>
</gene>
<evidence type="ECO:0000259" key="4">
    <source>
        <dbReference type="PROSITE" id="PS50207"/>
    </source>
</evidence>
<dbReference type="InterPro" id="IPR001309">
    <property type="entry name" value="Pept_C14_p20"/>
</dbReference>
<dbReference type="Pfam" id="PF23725">
    <property type="entry name" value="Dredd_N"/>
    <property type="match status" value="1"/>
</dbReference>
<dbReference type="InterPro" id="IPR002138">
    <property type="entry name" value="Pept_C14_p10"/>
</dbReference>
<evidence type="ECO:0000313" key="6">
    <source>
        <dbReference type="EMBL" id="CAH0109370.1"/>
    </source>
</evidence>
<proteinExistence type="inferred from homology"/>
<dbReference type="GO" id="GO:0004197">
    <property type="term" value="F:cysteine-type endopeptidase activity"/>
    <property type="evidence" value="ECO:0007669"/>
    <property type="project" value="InterPro"/>
</dbReference>
<reference evidence="6" key="1">
    <citation type="submission" date="2021-11" db="EMBL/GenBank/DDBJ databases">
        <authorList>
            <person name="Schell T."/>
        </authorList>
    </citation>
    <scope>NUCLEOTIDE SEQUENCE</scope>
    <source>
        <strain evidence="6">M5</strain>
    </source>
</reference>
<keyword evidence="7" id="KW-1185">Reference proteome</keyword>
<dbReference type="GO" id="GO:0051604">
    <property type="term" value="P:protein maturation"/>
    <property type="evidence" value="ECO:0007669"/>
    <property type="project" value="UniProtKB-ARBA"/>
</dbReference>
<comment type="similarity">
    <text evidence="1 3">Belongs to the peptidase C14A family.</text>
</comment>
<dbReference type="AlphaFoldDB" id="A0A8J2RXV8"/>
<dbReference type="SUPFAM" id="SSF52129">
    <property type="entry name" value="Caspase-like"/>
    <property type="match status" value="1"/>
</dbReference>
<dbReference type="Pfam" id="PF00656">
    <property type="entry name" value="Peptidase_C14"/>
    <property type="match status" value="1"/>
</dbReference>
<dbReference type="PRINTS" id="PR00376">
    <property type="entry name" value="IL1BCENZYME"/>
</dbReference>
<comment type="caution">
    <text evidence="6">The sequence shown here is derived from an EMBL/GenBank/DDBJ whole genome shotgun (WGS) entry which is preliminary data.</text>
</comment>
<dbReference type="Proteomes" id="UP000789390">
    <property type="component" value="Unassembled WGS sequence"/>
</dbReference>
<protein>
    <submittedName>
        <fullName evidence="6">Uncharacterized protein</fullName>
    </submittedName>
</protein>
<dbReference type="PROSITE" id="PS50207">
    <property type="entry name" value="CASPASE_P10"/>
    <property type="match status" value="1"/>
</dbReference>
<dbReference type="PROSITE" id="PS50208">
    <property type="entry name" value="CASPASE_P20"/>
    <property type="match status" value="1"/>
</dbReference>
<keyword evidence="2" id="KW-0053">Apoptosis</keyword>
<dbReference type="GO" id="GO:0005737">
    <property type="term" value="C:cytoplasm"/>
    <property type="evidence" value="ECO:0007669"/>
    <property type="project" value="UniProtKB-ARBA"/>
</dbReference>
<dbReference type="SMART" id="SM00115">
    <property type="entry name" value="CASc"/>
    <property type="match status" value="1"/>
</dbReference>
<evidence type="ECO:0000256" key="1">
    <source>
        <dbReference type="ARBA" id="ARBA00010134"/>
    </source>
</evidence>
<dbReference type="InterPro" id="IPR011600">
    <property type="entry name" value="Pept_C14_caspase"/>
</dbReference>
<dbReference type="GO" id="GO:0006508">
    <property type="term" value="P:proteolysis"/>
    <property type="evidence" value="ECO:0007669"/>
    <property type="project" value="InterPro"/>
</dbReference>
<dbReference type="PANTHER" id="PTHR48169:SF1">
    <property type="entry name" value="ASTROCYTIC PHOSPHOPROTEIN PEA-15"/>
    <property type="match status" value="1"/>
</dbReference>